<dbReference type="Proteomes" id="UP000738402">
    <property type="component" value="Unassembled WGS sequence"/>
</dbReference>
<dbReference type="Proteomes" id="UP000697297">
    <property type="component" value="Unassembled WGS sequence"/>
</dbReference>
<evidence type="ECO:0000313" key="3">
    <source>
        <dbReference type="EMBL" id="KAG7730151.1"/>
    </source>
</evidence>
<gene>
    <name evidence="3" type="ORF">KL933_001231</name>
    <name evidence="4" type="ORF">KL946_001269</name>
</gene>
<dbReference type="EMBL" id="JAHLUH010000002">
    <property type="protein sequence ID" value="KAG7730151.1"/>
    <property type="molecule type" value="Genomic_DNA"/>
</dbReference>
<dbReference type="CDD" id="cd00201">
    <property type="entry name" value="WW"/>
    <property type="match status" value="1"/>
</dbReference>
<accession>A0AAN6D8Z8</accession>
<evidence type="ECO:0000313" key="6">
    <source>
        <dbReference type="Proteomes" id="UP000738402"/>
    </source>
</evidence>
<feature type="region of interest" description="Disordered" evidence="1">
    <location>
        <begin position="34"/>
        <end position="55"/>
    </location>
</feature>
<dbReference type="SUPFAM" id="SSF51045">
    <property type="entry name" value="WW domain"/>
    <property type="match status" value="1"/>
</dbReference>
<feature type="domain" description="WW" evidence="2">
    <location>
        <begin position="72"/>
        <end position="106"/>
    </location>
</feature>
<dbReference type="AlphaFoldDB" id="A0AAN6D8Z8"/>
<protein>
    <recommendedName>
        <fullName evidence="2">WW domain-containing protein</fullName>
    </recommendedName>
</protein>
<dbReference type="SMART" id="SM00456">
    <property type="entry name" value="WW"/>
    <property type="match status" value="1"/>
</dbReference>
<proteinExistence type="predicted"/>
<reference evidence="3 5" key="1">
    <citation type="journal article" date="2021" name="G3 (Bethesda)">
        <title>Genomic diversity, chromosomal rearrangements, and interspecies hybridization in the ogataea polymorpha species complex.</title>
        <authorList>
            <person name="Hanson S.J."/>
            <person name="Cinneide E.O."/>
            <person name="Salzberg L.I."/>
            <person name="Wolfe K.H."/>
            <person name="McGowan J."/>
            <person name="Fitzpatrick D.A."/>
            <person name="Matlin K."/>
        </authorList>
    </citation>
    <scope>NUCLEOTIDE SEQUENCE</scope>
    <source>
        <strain evidence="4">81-436-3</strain>
        <strain evidence="3">83-405-1</strain>
    </source>
</reference>
<comment type="caution">
    <text evidence="3">The sequence shown here is derived from an EMBL/GenBank/DDBJ whole genome shotgun (WGS) entry which is preliminary data.</text>
</comment>
<organism evidence="3 6">
    <name type="scientific">Ogataea haglerorum</name>
    <dbReference type="NCBI Taxonomy" id="1937702"/>
    <lineage>
        <taxon>Eukaryota</taxon>
        <taxon>Fungi</taxon>
        <taxon>Dikarya</taxon>
        <taxon>Ascomycota</taxon>
        <taxon>Saccharomycotina</taxon>
        <taxon>Pichiomycetes</taxon>
        <taxon>Pichiales</taxon>
        <taxon>Pichiaceae</taxon>
        <taxon>Ogataea</taxon>
    </lineage>
</organism>
<dbReference type="Gene3D" id="2.20.70.10">
    <property type="match status" value="1"/>
</dbReference>
<dbReference type="InterPro" id="IPR001202">
    <property type="entry name" value="WW_dom"/>
</dbReference>
<keyword evidence="5" id="KW-1185">Reference proteome</keyword>
<evidence type="ECO:0000256" key="1">
    <source>
        <dbReference type="SAM" id="MobiDB-lite"/>
    </source>
</evidence>
<dbReference type="InterPro" id="IPR036020">
    <property type="entry name" value="WW_dom_sf"/>
</dbReference>
<sequence>MAAKIESHVRKPSMEHTKLHRIKAMFPRLLKKTLSHSSSSTQASSPASCGSLNNDDTTESILSIDDFAEAFEELPPHWEVRYDPVLQLYYYVNTHEKISQFDSPLEVRKH</sequence>
<evidence type="ECO:0000313" key="5">
    <source>
        <dbReference type="Proteomes" id="UP000697297"/>
    </source>
</evidence>
<evidence type="ECO:0000313" key="4">
    <source>
        <dbReference type="EMBL" id="KAG7767170.1"/>
    </source>
</evidence>
<feature type="compositionally biased region" description="Low complexity" evidence="1">
    <location>
        <begin position="35"/>
        <end position="51"/>
    </location>
</feature>
<dbReference type="EMBL" id="JAHLUN010000003">
    <property type="protein sequence ID" value="KAG7767170.1"/>
    <property type="molecule type" value="Genomic_DNA"/>
</dbReference>
<dbReference type="PROSITE" id="PS50020">
    <property type="entry name" value="WW_DOMAIN_2"/>
    <property type="match status" value="1"/>
</dbReference>
<name>A0AAN6D8Z8_9ASCO</name>
<evidence type="ECO:0000259" key="2">
    <source>
        <dbReference type="PROSITE" id="PS50020"/>
    </source>
</evidence>